<dbReference type="PANTHER" id="PTHR37243">
    <property type="entry name" value="NEGATIVE REGULATOR OF SYSTEMIC ACQUIRED RESISTANCE SNI1"/>
    <property type="match status" value="1"/>
</dbReference>
<evidence type="ECO:0000256" key="1">
    <source>
        <dbReference type="SAM" id="MobiDB-lite"/>
    </source>
</evidence>
<dbReference type="GO" id="GO:0030915">
    <property type="term" value="C:Smc5-Smc6 complex"/>
    <property type="evidence" value="ECO:0007669"/>
    <property type="project" value="InterPro"/>
</dbReference>
<dbReference type="PANTHER" id="PTHR37243:SF2">
    <property type="entry name" value="NEGATIVE REGULATOR OF SYSTEMIC ACQUIRED RESISTANCE SNI1"/>
    <property type="match status" value="1"/>
</dbReference>
<gene>
    <name evidence="2" type="ORF">GSMUA_328490.1</name>
</gene>
<dbReference type="GO" id="GO:0006974">
    <property type="term" value="P:DNA damage response"/>
    <property type="evidence" value="ECO:0007669"/>
    <property type="project" value="InterPro"/>
</dbReference>
<organism evidence="2">
    <name type="scientific">Musa acuminata subsp. malaccensis</name>
    <name type="common">Wild banana</name>
    <name type="synonym">Musa malaccensis</name>
    <dbReference type="NCBI Taxonomy" id="214687"/>
    <lineage>
        <taxon>Eukaryota</taxon>
        <taxon>Viridiplantae</taxon>
        <taxon>Streptophyta</taxon>
        <taxon>Embryophyta</taxon>
        <taxon>Tracheophyta</taxon>
        <taxon>Spermatophyta</taxon>
        <taxon>Magnoliopsida</taxon>
        <taxon>Liliopsida</taxon>
        <taxon>Zingiberales</taxon>
        <taxon>Musaceae</taxon>
        <taxon>Musa</taxon>
    </lineage>
</organism>
<feature type="compositionally biased region" description="Basic residues" evidence="1">
    <location>
        <begin position="1"/>
        <end position="10"/>
    </location>
</feature>
<proteinExistence type="predicted"/>
<dbReference type="GO" id="GO:0005634">
    <property type="term" value="C:nucleus"/>
    <property type="evidence" value="ECO:0007669"/>
    <property type="project" value="InterPro"/>
</dbReference>
<name>A0A8D7FI18_MUSAM</name>
<dbReference type="GO" id="GO:0045892">
    <property type="term" value="P:negative regulation of DNA-templated transcription"/>
    <property type="evidence" value="ECO:0007669"/>
    <property type="project" value="InterPro"/>
</dbReference>
<dbReference type="InterPro" id="IPR034561">
    <property type="entry name" value="SNI1"/>
</dbReference>
<sequence>MVNPNSKRRANSNGGGGREKSNNNSKNNMGAWEENTMAILDSSGFKDSQDVHDDRRLCFLEAVRSASLASEPSTAPSWRMFDAVFQILVDCNSLELTMASYQLLTELDKRYSRVYVMKSDKTESSSSGIVNLVVVKEAWSPFNLASGGERTAKDLCSLFDSVRFSTLIEDMVQAVNKLSFDLVFKASMSAVGNLLLFQYLVNVLEDDLLPRLTVYKETLNWLLLKESVLNILLGSRKLNFKSLVRDCMSILLKRCHHNIPNNHQDLRSSEDTCSQSSQDCVVGLSIAVSELEKETCVAIQKFFKLVMELDVARKEADMHGLTSRLDGFRLPILEIIVDELTYNRDSLPPFLVVFSEPKWKLEIILQYFSKYITKSSVRTRRSNEKSDGATLRGMLNNFSTAANTKNIVKRVTSGAAQLLLAHAFQACLSLVRDSKQIASSTERIGATLSEICNSLISAFRNLRKTDEGLEITSFAKEALFAAAIVLKRKP</sequence>
<accession>A0A8D7FI18</accession>
<feature type="region of interest" description="Disordered" evidence="1">
    <location>
        <begin position="1"/>
        <end position="29"/>
    </location>
</feature>
<dbReference type="GO" id="GO:0031348">
    <property type="term" value="P:negative regulation of defense response"/>
    <property type="evidence" value="ECO:0007669"/>
    <property type="project" value="InterPro"/>
</dbReference>
<evidence type="ECO:0000313" key="2">
    <source>
        <dbReference type="EMBL" id="CAG1854623.1"/>
    </source>
</evidence>
<reference evidence="2" key="1">
    <citation type="submission" date="2021-03" db="EMBL/GenBank/DDBJ databases">
        <authorList>
            <consortium name="Genoscope - CEA"/>
            <person name="William W."/>
        </authorList>
    </citation>
    <scope>NUCLEOTIDE SEQUENCE</scope>
    <source>
        <strain evidence="2">Doubled-haploid Pahang</strain>
    </source>
</reference>
<dbReference type="EMBL" id="HG996476">
    <property type="protein sequence ID" value="CAG1854623.1"/>
    <property type="molecule type" value="Genomic_DNA"/>
</dbReference>
<protein>
    <submittedName>
        <fullName evidence="2">(wild Malaysian banana) hypothetical protein</fullName>
    </submittedName>
</protein>
<dbReference type="AlphaFoldDB" id="A0A8D7FI18"/>